<evidence type="ECO:0000313" key="3">
    <source>
        <dbReference type="Proteomes" id="UP000323597"/>
    </source>
</evidence>
<protein>
    <submittedName>
        <fullName evidence="2">Uncharacterized protein</fullName>
    </submittedName>
</protein>
<feature type="transmembrane region" description="Helical" evidence="1">
    <location>
        <begin position="21"/>
        <end position="44"/>
    </location>
</feature>
<name>A0A5D2SM85_GOSMU</name>
<feature type="non-terminal residue" evidence="2">
    <location>
        <position position="1"/>
    </location>
</feature>
<feature type="transmembrane region" description="Helical" evidence="1">
    <location>
        <begin position="80"/>
        <end position="102"/>
    </location>
</feature>
<reference evidence="2 3" key="1">
    <citation type="submission" date="2019-07" db="EMBL/GenBank/DDBJ databases">
        <title>WGS assembly of Gossypium mustelinum.</title>
        <authorList>
            <person name="Chen Z.J."/>
            <person name="Sreedasyam A."/>
            <person name="Ando A."/>
            <person name="Song Q."/>
            <person name="De L."/>
            <person name="Hulse-Kemp A."/>
            <person name="Ding M."/>
            <person name="Ye W."/>
            <person name="Kirkbride R."/>
            <person name="Jenkins J."/>
            <person name="Plott C."/>
            <person name="Lovell J."/>
            <person name="Lin Y.-M."/>
            <person name="Vaughn R."/>
            <person name="Liu B."/>
            <person name="Li W."/>
            <person name="Simpson S."/>
            <person name="Scheffler B."/>
            <person name="Saski C."/>
            <person name="Grover C."/>
            <person name="Hu G."/>
            <person name="Conover J."/>
            <person name="Carlson J."/>
            <person name="Shu S."/>
            <person name="Boston L."/>
            <person name="Williams M."/>
            <person name="Peterson D."/>
            <person name="Mcgee K."/>
            <person name="Jones D."/>
            <person name="Wendel J."/>
            <person name="Stelly D."/>
            <person name="Grimwood J."/>
            <person name="Schmutz J."/>
        </authorList>
    </citation>
    <scope>NUCLEOTIDE SEQUENCE [LARGE SCALE GENOMIC DNA]</scope>
    <source>
        <strain evidence="2">1408120.09</strain>
    </source>
</reference>
<proteinExistence type="predicted"/>
<evidence type="ECO:0000256" key="1">
    <source>
        <dbReference type="SAM" id="Phobius"/>
    </source>
</evidence>
<keyword evidence="1" id="KW-0812">Transmembrane</keyword>
<dbReference type="Proteomes" id="UP000323597">
    <property type="component" value="Chromosome D12"/>
</dbReference>
<keyword evidence="3" id="KW-1185">Reference proteome</keyword>
<dbReference type="AlphaFoldDB" id="A0A5D2SM85"/>
<dbReference type="EMBL" id="CM017660">
    <property type="protein sequence ID" value="TYI53278.1"/>
    <property type="molecule type" value="Genomic_DNA"/>
</dbReference>
<keyword evidence="1" id="KW-0472">Membrane</keyword>
<gene>
    <name evidence="2" type="ORF">E1A91_D12G308300v1</name>
</gene>
<accession>A0A5D2SM85</accession>
<evidence type="ECO:0000313" key="2">
    <source>
        <dbReference type="EMBL" id="TYI53278.1"/>
    </source>
</evidence>
<keyword evidence="1" id="KW-1133">Transmembrane helix</keyword>
<organism evidence="2 3">
    <name type="scientific">Gossypium mustelinum</name>
    <name type="common">Cotton</name>
    <name type="synonym">Gossypium caicoense</name>
    <dbReference type="NCBI Taxonomy" id="34275"/>
    <lineage>
        <taxon>Eukaryota</taxon>
        <taxon>Viridiplantae</taxon>
        <taxon>Streptophyta</taxon>
        <taxon>Embryophyta</taxon>
        <taxon>Tracheophyta</taxon>
        <taxon>Spermatophyta</taxon>
        <taxon>Magnoliopsida</taxon>
        <taxon>eudicotyledons</taxon>
        <taxon>Gunneridae</taxon>
        <taxon>Pentapetalae</taxon>
        <taxon>rosids</taxon>
        <taxon>malvids</taxon>
        <taxon>Malvales</taxon>
        <taxon>Malvaceae</taxon>
        <taxon>Malvoideae</taxon>
        <taxon>Gossypium</taxon>
    </lineage>
</organism>
<feature type="transmembrane region" description="Helical" evidence="1">
    <location>
        <begin position="56"/>
        <end position="75"/>
    </location>
</feature>
<sequence>GDKNESIWTTRWAAKRMITMMLFVIINAALEIPAVFIGGILWGFTNRHLLSSLSPISWPQLTIEAIGFMAAAIAFDVASIVNVGSFLFGALAIVSGTISVWLPETKNAPLYETLK</sequence>